<keyword evidence="8" id="KW-0408">Iron</keyword>
<sequence length="362" mass="40206">MKTDAEVTNAGEQLLNTSLPLKDRFRALFLLRNINGKGSIDWIVKAFNDSSDLLKHELAYCLGQMRNVYALNALIEVLSDENQAAIVRHEAAEAIGAIGDPVGSKVLEKYLRSPIPELAETCELAVQRIAWFNDADRNEDCFLQDRKNAPSQYTQNPLENWLIDLATGVNNFLLLCLTPFSLKHTGADALYIPEMLPRFILSSSKGTCLDPAPSFPCESSLASLKAMEELFLDEEAQLWDRYRAMFSLRNMASESAVSSLAKGLFCQKSALFRHEVAFVLGQLCSPVAVQSLQKVLANTKESGMVRHECAEALGSIATEECKQTLRRFLSDPEPLVSESCEVALDICDYMESSDFQYASTHS</sequence>
<dbReference type="GO" id="GO:0046872">
    <property type="term" value="F:metal ion binding"/>
    <property type="evidence" value="ECO:0007669"/>
    <property type="project" value="UniProtKB-KW"/>
</dbReference>
<dbReference type="PANTHER" id="PTHR12697:SF5">
    <property type="entry name" value="DEOXYHYPUSINE HYDROXYLASE"/>
    <property type="match status" value="1"/>
</dbReference>
<keyword evidence="14" id="KW-1185">Reference proteome</keyword>
<organism evidence="13 14">
    <name type="scientific">Trichuris suis</name>
    <name type="common">pig whipworm</name>
    <dbReference type="NCBI Taxonomy" id="68888"/>
    <lineage>
        <taxon>Eukaryota</taxon>
        <taxon>Metazoa</taxon>
        <taxon>Ecdysozoa</taxon>
        <taxon>Nematoda</taxon>
        <taxon>Enoplea</taxon>
        <taxon>Dorylaimia</taxon>
        <taxon>Trichinellida</taxon>
        <taxon>Trichuridae</taxon>
        <taxon>Trichuris</taxon>
    </lineage>
</organism>
<evidence type="ECO:0000256" key="7">
    <source>
        <dbReference type="ARBA" id="ARBA00023002"/>
    </source>
</evidence>
<accession>A0A085M6I2</accession>
<keyword evidence="9" id="KW-0503">Monooxygenase</keyword>
<evidence type="ECO:0000256" key="2">
    <source>
        <dbReference type="ARBA" id="ARBA00001954"/>
    </source>
</evidence>
<evidence type="ECO:0000256" key="6">
    <source>
        <dbReference type="ARBA" id="ARBA00022737"/>
    </source>
</evidence>
<reference evidence="13 14" key="1">
    <citation type="journal article" date="2014" name="Nat. Genet.">
        <title>Genome and transcriptome of the porcine whipworm Trichuris suis.</title>
        <authorList>
            <person name="Jex A.R."/>
            <person name="Nejsum P."/>
            <person name="Schwarz E.M."/>
            <person name="Hu L."/>
            <person name="Young N.D."/>
            <person name="Hall R.S."/>
            <person name="Korhonen P.K."/>
            <person name="Liao S."/>
            <person name="Thamsborg S."/>
            <person name="Xia J."/>
            <person name="Xu P."/>
            <person name="Wang S."/>
            <person name="Scheerlinck J.P."/>
            <person name="Hofmann A."/>
            <person name="Sternberg P.W."/>
            <person name="Wang J."/>
            <person name="Gasser R.B."/>
        </authorList>
    </citation>
    <scope>NUCLEOTIDE SEQUENCE [LARGE SCALE GENOMIC DNA]</scope>
    <source>
        <strain evidence="13">DCEP-RM93M</strain>
    </source>
</reference>
<dbReference type="UniPathway" id="UPA00354"/>
<evidence type="ECO:0000256" key="8">
    <source>
        <dbReference type="ARBA" id="ARBA00023004"/>
    </source>
</evidence>
<evidence type="ECO:0000256" key="10">
    <source>
        <dbReference type="ARBA" id="ARBA00023256"/>
    </source>
</evidence>
<dbReference type="HAMAP" id="MF_03101">
    <property type="entry name" value="Deoxyhypusine_hydroxylase"/>
    <property type="match status" value="1"/>
</dbReference>
<dbReference type="PANTHER" id="PTHR12697">
    <property type="entry name" value="PBS LYASE HEAT-LIKE PROTEIN"/>
    <property type="match status" value="1"/>
</dbReference>
<feature type="repeat" description="HEAT" evidence="12">
    <location>
        <begin position="70"/>
        <end position="110"/>
    </location>
</feature>
<dbReference type="InterPro" id="IPR027517">
    <property type="entry name" value="Deoxyhypusine_hydroxylase"/>
</dbReference>
<evidence type="ECO:0000256" key="12">
    <source>
        <dbReference type="PROSITE-ProRule" id="PRU00103"/>
    </source>
</evidence>
<feature type="non-terminal residue" evidence="13">
    <location>
        <position position="362"/>
    </location>
</feature>
<evidence type="ECO:0000256" key="1">
    <source>
        <dbReference type="ARBA" id="ARBA00000068"/>
    </source>
</evidence>
<comment type="cofactor">
    <cofactor evidence="2">
        <name>Fe(2+)</name>
        <dbReference type="ChEBI" id="CHEBI:29033"/>
    </cofactor>
</comment>
<dbReference type="Gene3D" id="1.25.10.10">
    <property type="entry name" value="Leucine-rich Repeat Variant"/>
    <property type="match status" value="2"/>
</dbReference>
<keyword evidence="5" id="KW-0479">Metal-binding</keyword>
<evidence type="ECO:0000256" key="4">
    <source>
        <dbReference type="ARBA" id="ARBA00012606"/>
    </source>
</evidence>
<dbReference type="SMART" id="SM00567">
    <property type="entry name" value="EZ_HEAT"/>
    <property type="match status" value="6"/>
</dbReference>
<keyword evidence="10" id="KW-0386">Hypusine biosynthesis</keyword>
<dbReference type="InterPro" id="IPR004155">
    <property type="entry name" value="PBS_lyase_HEAT"/>
</dbReference>
<protein>
    <recommendedName>
        <fullName evidence="4">deoxyhypusine monooxygenase</fullName>
        <ecNumber evidence="4">1.14.99.29</ecNumber>
    </recommendedName>
</protein>
<evidence type="ECO:0000313" key="13">
    <source>
        <dbReference type="EMBL" id="KFD52828.1"/>
    </source>
</evidence>
<comment type="function">
    <text evidence="11">Catalyzes the hydroxylation of the N(6)-(4-aminobutyl)-L-lysine intermediate produced by deoxyhypusine synthase/DHPS on a critical lysine of the eukaryotic translation initiation factor 5A/eIF-5A. This is the second step of the post-translational modification of that lysine into an unusual amino acid residue named hypusine. Hypusination is unique to mature eIF-5A factor and is essential for its function.</text>
</comment>
<dbReference type="Pfam" id="PF03130">
    <property type="entry name" value="HEAT_PBS"/>
    <property type="match status" value="2"/>
</dbReference>
<gene>
    <name evidence="13" type="ORF">M513_06319</name>
</gene>
<dbReference type="AlphaFoldDB" id="A0A085M6I2"/>
<evidence type="ECO:0000256" key="3">
    <source>
        <dbReference type="ARBA" id="ARBA00005041"/>
    </source>
</evidence>
<evidence type="ECO:0000256" key="11">
    <source>
        <dbReference type="ARBA" id="ARBA00045876"/>
    </source>
</evidence>
<keyword evidence="6" id="KW-0677">Repeat</keyword>
<evidence type="ECO:0000256" key="5">
    <source>
        <dbReference type="ARBA" id="ARBA00022723"/>
    </source>
</evidence>
<evidence type="ECO:0000256" key="9">
    <source>
        <dbReference type="ARBA" id="ARBA00023033"/>
    </source>
</evidence>
<proteinExistence type="inferred from homology"/>
<dbReference type="SUPFAM" id="SSF48371">
    <property type="entry name" value="ARM repeat"/>
    <property type="match status" value="1"/>
</dbReference>
<comment type="pathway">
    <text evidence="3">Protein modification; eIF5A hypusination.</text>
</comment>
<dbReference type="InterPro" id="IPR016024">
    <property type="entry name" value="ARM-type_fold"/>
</dbReference>
<name>A0A085M6I2_9BILA</name>
<keyword evidence="7" id="KW-0560">Oxidoreductase</keyword>
<dbReference type="Pfam" id="PF13646">
    <property type="entry name" value="HEAT_2"/>
    <property type="match status" value="1"/>
</dbReference>
<dbReference type="GO" id="GO:0019135">
    <property type="term" value="F:deoxyhypusine monooxygenase activity"/>
    <property type="evidence" value="ECO:0007669"/>
    <property type="project" value="UniProtKB-EC"/>
</dbReference>
<dbReference type="InterPro" id="IPR011989">
    <property type="entry name" value="ARM-like"/>
</dbReference>
<dbReference type="PROSITE" id="PS50077">
    <property type="entry name" value="HEAT_REPEAT"/>
    <property type="match status" value="1"/>
</dbReference>
<dbReference type="EC" id="1.14.99.29" evidence="4"/>
<dbReference type="EMBL" id="KL363223">
    <property type="protein sequence ID" value="KFD52828.1"/>
    <property type="molecule type" value="Genomic_DNA"/>
</dbReference>
<dbReference type="InterPro" id="IPR021133">
    <property type="entry name" value="HEAT_type_2"/>
</dbReference>
<evidence type="ECO:0000313" key="14">
    <source>
        <dbReference type="Proteomes" id="UP000030764"/>
    </source>
</evidence>
<comment type="catalytic activity">
    <reaction evidence="1">
        <text>[eIF5A protein]-deoxyhypusine + AH2 + O2 = [eIF5A protein]-hypusine + A + H2O</text>
        <dbReference type="Rhea" id="RHEA:14101"/>
        <dbReference type="Rhea" id="RHEA-COMP:10144"/>
        <dbReference type="Rhea" id="RHEA-COMP:12592"/>
        <dbReference type="ChEBI" id="CHEBI:13193"/>
        <dbReference type="ChEBI" id="CHEBI:15377"/>
        <dbReference type="ChEBI" id="CHEBI:15379"/>
        <dbReference type="ChEBI" id="CHEBI:17499"/>
        <dbReference type="ChEBI" id="CHEBI:82657"/>
        <dbReference type="ChEBI" id="CHEBI:91175"/>
        <dbReference type="EC" id="1.14.99.29"/>
    </reaction>
</comment>
<dbReference type="FunFam" id="1.25.10.10:FF:000099">
    <property type="entry name" value="Deoxyhypusine hydroxylase"/>
    <property type="match status" value="1"/>
</dbReference>
<dbReference type="Proteomes" id="UP000030764">
    <property type="component" value="Unassembled WGS sequence"/>
</dbReference>